<comment type="caution">
    <text evidence="1">The sequence shown here is derived from an EMBL/GenBank/DDBJ whole genome shotgun (WGS) entry which is preliminary data.</text>
</comment>
<accession>A0ABN1GQM7</accession>
<dbReference type="Proteomes" id="UP001424441">
    <property type="component" value="Unassembled WGS sequence"/>
</dbReference>
<evidence type="ECO:0000313" key="1">
    <source>
        <dbReference type="EMBL" id="GAA0616683.1"/>
    </source>
</evidence>
<dbReference type="EMBL" id="BAAADE010000029">
    <property type="protein sequence ID" value="GAA0616683.1"/>
    <property type="molecule type" value="Genomic_DNA"/>
</dbReference>
<protein>
    <submittedName>
        <fullName evidence="1">Uncharacterized protein</fullName>
    </submittedName>
</protein>
<dbReference type="RefSeq" id="WP_343808595.1">
    <property type="nucleotide sequence ID" value="NZ_BAAADE010000029.1"/>
</dbReference>
<proteinExistence type="predicted"/>
<name>A0ABN1GQM7_9HYPH</name>
<sequence length="85" mass="9317">MTQELKMPRYTKPVLSRLESGATLVRENSQDVRAVEKGGGYVYFTLPDCRTVPVIVGRFLVENGLVSPLGDDLFGGSQTYQVAHG</sequence>
<reference evidence="1 2" key="1">
    <citation type="journal article" date="2019" name="Int. J. Syst. Evol. Microbiol.">
        <title>The Global Catalogue of Microorganisms (GCM) 10K type strain sequencing project: providing services to taxonomists for standard genome sequencing and annotation.</title>
        <authorList>
            <consortium name="The Broad Institute Genomics Platform"/>
            <consortium name="The Broad Institute Genome Sequencing Center for Infectious Disease"/>
            <person name="Wu L."/>
            <person name="Ma J."/>
        </authorList>
    </citation>
    <scope>NUCLEOTIDE SEQUENCE [LARGE SCALE GENOMIC DNA]</scope>
    <source>
        <strain evidence="1 2">JCM 15115</strain>
    </source>
</reference>
<evidence type="ECO:0000313" key="2">
    <source>
        <dbReference type="Proteomes" id="UP001424441"/>
    </source>
</evidence>
<organism evidence="1 2">
    <name type="scientific">Paenochrobactrum glaciei</name>
    <dbReference type="NCBI Taxonomy" id="486407"/>
    <lineage>
        <taxon>Bacteria</taxon>
        <taxon>Pseudomonadati</taxon>
        <taxon>Pseudomonadota</taxon>
        <taxon>Alphaproteobacteria</taxon>
        <taxon>Hyphomicrobiales</taxon>
        <taxon>Brucellaceae</taxon>
        <taxon>Paenochrobactrum</taxon>
    </lineage>
</organism>
<keyword evidence="2" id="KW-1185">Reference proteome</keyword>
<gene>
    <name evidence="1" type="ORF">GCM10008943_34130</name>
</gene>